<evidence type="ECO:0000256" key="1">
    <source>
        <dbReference type="ARBA" id="ARBA00006284"/>
    </source>
</evidence>
<dbReference type="InterPro" id="IPR018197">
    <property type="entry name" value="Glycerate_kinase_RE-like"/>
</dbReference>
<dbReference type="PIRSF" id="PIRSF006078">
    <property type="entry name" value="GlxK"/>
    <property type="match status" value="1"/>
</dbReference>
<comment type="similarity">
    <text evidence="1 4">Belongs to the glycerate kinase type-1 family.</text>
</comment>
<evidence type="ECO:0000313" key="6">
    <source>
        <dbReference type="Proteomes" id="UP001597375"/>
    </source>
</evidence>
<keyword evidence="6" id="KW-1185">Reference proteome</keyword>
<proteinExistence type="inferred from homology"/>
<dbReference type="Proteomes" id="UP001597375">
    <property type="component" value="Unassembled WGS sequence"/>
</dbReference>
<accession>A0ABW5DE72</accession>
<dbReference type="NCBIfam" id="TIGR00045">
    <property type="entry name" value="glycerate kinase"/>
    <property type="match status" value="1"/>
</dbReference>
<dbReference type="InterPro" id="IPR018193">
    <property type="entry name" value="Glyc_kinase_flavodox-like_fold"/>
</dbReference>
<evidence type="ECO:0000256" key="2">
    <source>
        <dbReference type="ARBA" id="ARBA00022679"/>
    </source>
</evidence>
<evidence type="ECO:0000256" key="4">
    <source>
        <dbReference type="PIRNR" id="PIRNR006078"/>
    </source>
</evidence>
<dbReference type="Pfam" id="PF02595">
    <property type="entry name" value="Gly_kinase"/>
    <property type="match status" value="1"/>
</dbReference>
<keyword evidence="3 4" id="KW-0418">Kinase</keyword>
<gene>
    <name evidence="5" type="ORF">ACFSSA_14790</name>
</gene>
<organism evidence="5 6">
    <name type="scientific">Luteolibacter algae</name>
    <dbReference type="NCBI Taxonomy" id="454151"/>
    <lineage>
        <taxon>Bacteria</taxon>
        <taxon>Pseudomonadati</taxon>
        <taxon>Verrucomicrobiota</taxon>
        <taxon>Verrucomicrobiia</taxon>
        <taxon>Verrucomicrobiales</taxon>
        <taxon>Verrucomicrobiaceae</taxon>
        <taxon>Luteolibacter</taxon>
    </lineage>
</organism>
<keyword evidence="2 4" id="KW-0808">Transferase</keyword>
<protein>
    <submittedName>
        <fullName evidence="5">Glycerate kinase</fullName>
    </submittedName>
</protein>
<dbReference type="RefSeq" id="WP_386821356.1">
    <property type="nucleotide sequence ID" value="NZ_JBHUIT010000034.1"/>
</dbReference>
<dbReference type="PANTHER" id="PTHR21599">
    <property type="entry name" value="GLYCERATE KINASE"/>
    <property type="match status" value="1"/>
</dbReference>
<evidence type="ECO:0000256" key="3">
    <source>
        <dbReference type="ARBA" id="ARBA00022777"/>
    </source>
</evidence>
<dbReference type="InterPro" id="IPR004381">
    <property type="entry name" value="Glycerate_kinase"/>
</dbReference>
<comment type="caution">
    <text evidence="5">The sequence shown here is derived from an EMBL/GenBank/DDBJ whole genome shotgun (WGS) entry which is preliminary data.</text>
</comment>
<dbReference type="InterPro" id="IPR036129">
    <property type="entry name" value="Glycerate_kinase_sf"/>
</dbReference>
<dbReference type="SUPFAM" id="SSF110738">
    <property type="entry name" value="Glycerate kinase I"/>
    <property type="match status" value="1"/>
</dbReference>
<dbReference type="Gene3D" id="3.90.1510.10">
    <property type="entry name" value="Glycerate kinase, domain 2"/>
    <property type="match status" value="1"/>
</dbReference>
<dbReference type="EMBL" id="JBHUIT010000034">
    <property type="protein sequence ID" value="MFD2257946.1"/>
    <property type="molecule type" value="Genomic_DNA"/>
</dbReference>
<name>A0ABW5DE72_9BACT</name>
<evidence type="ECO:0000313" key="5">
    <source>
        <dbReference type="EMBL" id="MFD2257946.1"/>
    </source>
</evidence>
<dbReference type="Gene3D" id="3.40.50.10350">
    <property type="entry name" value="Glycerate kinase, domain 1"/>
    <property type="match status" value="1"/>
</dbReference>
<reference evidence="6" key="1">
    <citation type="journal article" date="2019" name="Int. J. Syst. Evol. Microbiol.">
        <title>The Global Catalogue of Microorganisms (GCM) 10K type strain sequencing project: providing services to taxonomists for standard genome sequencing and annotation.</title>
        <authorList>
            <consortium name="The Broad Institute Genomics Platform"/>
            <consortium name="The Broad Institute Genome Sequencing Center for Infectious Disease"/>
            <person name="Wu L."/>
            <person name="Ma J."/>
        </authorList>
    </citation>
    <scope>NUCLEOTIDE SEQUENCE [LARGE SCALE GENOMIC DNA]</scope>
    <source>
        <strain evidence="6">CGMCC 4.7106</strain>
    </source>
</reference>
<sequence length="397" mass="41728">MFQTKGCLFSTFYPVSATKASVHIVIAPDKFKGSLTAIRAAESIKYGFSKVFRDATYDLLPLADGGEGILEAFHQAVPGKTMRSVVRDARGREVEAAWLFIEESAGLPSQAIIESSQANGLWRLSASERFPATASTYGVGQLIREAVLSGANRIIVGLGGSATNDAGIGLAAALGCRFLNSAGEEVEPIPANIDAMASIDASAMMTLPEIVVACDVANPLLGKRGATNVYGPQKGLLPGELKTAELGLSRIVDLVRTHLGNVYSEVPGAGAAGGLGFGLMTFCGAELESGFDSIAAALDAEGRISKADLVITAEGSLDSQTLEGKTPHRVSKLARKHDIPVYALAGKIEDDELLQEHFDGICSIMNSPMSLEKAMADAPELLEKAANRLAHILQSIR</sequence>
<dbReference type="GO" id="GO:0016301">
    <property type="term" value="F:kinase activity"/>
    <property type="evidence" value="ECO:0007669"/>
    <property type="project" value="UniProtKB-KW"/>
</dbReference>
<dbReference type="PANTHER" id="PTHR21599:SF0">
    <property type="entry name" value="GLYCERATE KINASE"/>
    <property type="match status" value="1"/>
</dbReference>